<keyword evidence="3" id="KW-1185">Reference proteome</keyword>
<feature type="chain" id="PRO_5046264725" evidence="1">
    <location>
        <begin position="19"/>
        <end position="123"/>
    </location>
</feature>
<evidence type="ECO:0000313" key="3">
    <source>
        <dbReference type="Proteomes" id="UP000629963"/>
    </source>
</evidence>
<comment type="caution">
    <text evidence="2">The sequence shown here is derived from an EMBL/GenBank/DDBJ whole genome shotgun (WGS) entry which is preliminary data.</text>
</comment>
<dbReference type="EMBL" id="JACRUJ010000004">
    <property type="protein sequence ID" value="MBC5842335.1"/>
    <property type="molecule type" value="Genomic_DNA"/>
</dbReference>
<dbReference type="Proteomes" id="UP000629963">
    <property type="component" value="Unassembled WGS sequence"/>
</dbReference>
<gene>
    <name evidence="2" type="ORF">H8R23_13040</name>
</gene>
<protein>
    <submittedName>
        <fullName evidence="2">Uncharacterized protein</fullName>
    </submittedName>
</protein>
<keyword evidence="1" id="KW-0732">Signal</keyword>
<name>A0ABR7JA04_9FLAO</name>
<reference evidence="2 3" key="1">
    <citation type="submission" date="2020-08" db="EMBL/GenBank/DDBJ databases">
        <title>Description of novel Flavobacterium F-380 isolate.</title>
        <authorList>
            <person name="Saticioglu I.B."/>
            <person name="Duman M."/>
            <person name="Altun S."/>
        </authorList>
    </citation>
    <scope>NUCLEOTIDE SEQUENCE [LARGE SCALE GENOMIC DNA]</scope>
    <source>
        <strain evidence="2 3">F-380</strain>
    </source>
</reference>
<evidence type="ECO:0000256" key="1">
    <source>
        <dbReference type="SAM" id="SignalP"/>
    </source>
</evidence>
<dbReference type="RefSeq" id="WP_187010827.1">
    <property type="nucleotide sequence ID" value="NZ_JACRUI010000004.1"/>
</dbReference>
<accession>A0ABR7JA04</accession>
<evidence type="ECO:0000313" key="2">
    <source>
        <dbReference type="EMBL" id="MBC5842335.1"/>
    </source>
</evidence>
<feature type="signal peptide" evidence="1">
    <location>
        <begin position="1"/>
        <end position="18"/>
    </location>
</feature>
<organism evidence="2 3">
    <name type="scientific">Flavobacterium kayseriense</name>
    <dbReference type="NCBI Taxonomy" id="2764714"/>
    <lineage>
        <taxon>Bacteria</taxon>
        <taxon>Pseudomonadati</taxon>
        <taxon>Bacteroidota</taxon>
        <taxon>Flavobacteriia</taxon>
        <taxon>Flavobacteriales</taxon>
        <taxon>Flavobacteriaceae</taxon>
        <taxon>Flavobacterium</taxon>
    </lineage>
</organism>
<proteinExistence type="predicted"/>
<sequence>MNKIYLLFLFMSSSVLLSQNTNSSLHAPKFEDVFLHLNVSHFEVNKISFDFSKLETPFSLYHPMPGLNVFRLNTKSYYSMANTSRLLGNEMKSYEKEPIFPDVKKTSLGEAVFLQVMNSLFDK</sequence>